<proteinExistence type="predicted"/>
<organism evidence="2 3">
    <name type="scientific">Bugula neritina</name>
    <name type="common">Brown bryozoan</name>
    <name type="synonym">Sertularia neritina</name>
    <dbReference type="NCBI Taxonomy" id="10212"/>
    <lineage>
        <taxon>Eukaryota</taxon>
        <taxon>Metazoa</taxon>
        <taxon>Spiralia</taxon>
        <taxon>Lophotrochozoa</taxon>
        <taxon>Bryozoa</taxon>
        <taxon>Gymnolaemata</taxon>
        <taxon>Cheilostomatida</taxon>
        <taxon>Flustrina</taxon>
        <taxon>Buguloidea</taxon>
        <taxon>Bugulidae</taxon>
        <taxon>Bugula</taxon>
    </lineage>
</organism>
<reference evidence="2" key="1">
    <citation type="submission" date="2020-06" db="EMBL/GenBank/DDBJ databases">
        <title>Draft genome of Bugula neritina, a colonial animal packing powerful symbionts and potential medicines.</title>
        <authorList>
            <person name="Rayko M."/>
        </authorList>
    </citation>
    <scope>NUCLEOTIDE SEQUENCE [LARGE SCALE GENOMIC DNA]</scope>
    <source>
        <strain evidence="2">Kwan_BN1</strain>
    </source>
</reference>
<dbReference type="Pfam" id="PF06910">
    <property type="entry name" value="MEA1"/>
    <property type="match status" value="1"/>
</dbReference>
<dbReference type="AlphaFoldDB" id="A0A7J7JK52"/>
<gene>
    <name evidence="2" type="ORF">EB796_015191</name>
</gene>
<keyword evidence="3" id="KW-1185">Reference proteome</keyword>
<sequence length="183" mass="19783">MTPAPDPKGSPAGDVEPELHNIGGPQVIEVSSDSDSDFDMDVDGGYVPLAQGSDSNSSSSDEDDAEFPPELPAPGSTTMPEKQANEIKAAMANIKLPNIPPWAKQIPEQQWMSSLMENLTRTRGQGQCNVKGQDQTNHASTSSQQTIAPPSQIIPEFEVNFEEHFPNQTMQQIEDNVQAHSPT</sequence>
<evidence type="ECO:0000256" key="1">
    <source>
        <dbReference type="SAM" id="MobiDB-lite"/>
    </source>
</evidence>
<evidence type="ECO:0000313" key="2">
    <source>
        <dbReference type="EMBL" id="KAF6026505.1"/>
    </source>
</evidence>
<evidence type="ECO:0000313" key="3">
    <source>
        <dbReference type="Proteomes" id="UP000593567"/>
    </source>
</evidence>
<accession>A0A7J7JK52</accession>
<dbReference type="OrthoDB" id="1933769at2759"/>
<feature type="region of interest" description="Disordered" evidence="1">
    <location>
        <begin position="1"/>
        <end position="82"/>
    </location>
</feature>
<feature type="compositionally biased region" description="Polar residues" evidence="1">
    <location>
        <begin position="122"/>
        <end position="149"/>
    </location>
</feature>
<feature type="region of interest" description="Disordered" evidence="1">
    <location>
        <begin position="122"/>
        <end position="183"/>
    </location>
</feature>
<evidence type="ECO:0008006" key="4">
    <source>
        <dbReference type="Google" id="ProtNLM"/>
    </source>
</evidence>
<dbReference type="Proteomes" id="UP000593567">
    <property type="component" value="Unassembled WGS sequence"/>
</dbReference>
<comment type="caution">
    <text evidence="2">The sequence shown here is derived from an EMBL/GenBank/DDBJ whole genome shotgun (WGS) entry which is preliminary data.</text>
</comment>
<feature type="compositionally biased region" description="Polar residues" evidence="1">
    <location>
        <begin position="166"/>
        <end position="183"/>
    </location>
</feature>
<protein>
    <recommendedName>
        <fullName evidence="4">Male-enhanced antigen 1</fullName>
    </recommendedName>
</protein>
<dbReference type="EMBL" id="VXIV02002265">
    <property type="protein sequence ID" value="KAF6026505.1"/>
    <property type="molecule type" value="Genomic_DNA"/>
</dbReference>
<feature type="compositionally biased region" description="Acidic residues" evidence="1">
    <location>
        <begin position="32"/>
        <end position="42"/>
    </location>
</feature>
<name>A0A7J7JK52_BUGNE</name>